<evidence type="ECO:0000313" key="4">
    <source>
        <dbReference type="Proteomes" id="UP001156921"/>
    </source>
</evidence>
<evidence type="ECO:0000259" key="2">
    <source>
        <dbReference type="Pfam" id="PF10988"/>
    </source>
</evidence>
<dbReference type="Pfam" id="PF10988">
    <property type="entry name" value="DUF2807"/>
    <property type="match status" value="2"/>
</dbReference>
<proteinExistence type="predicted"/>
<comment type="caution">
    <text evidence="3">The sequence shown here is derived from an EMBL/GenBank/DDBJ whole genome shotgun (WGS) entry which is preliminary data.</text>
</comment>
<protein>
    <recommendedName>
        <fullName evidence="2">Putative auto-transporter adhesin head GIN domain-containing protein</fullName>
    </recommendedName>
</protein>
<dbReference type="EMBL" id="BSOY01000061">
    <property type="protein sequence ID" value="GLS02306.1"/>
    <property type="molecule type" value="Genomic_DNA"/>
</dbReference>
<feature type="domain" description="Putative auto-transporter adhesin head GIN" evidence="2">
    <location>
        <begin position="224"/>
        <end position="294"/>
    </location>
</feature>
<dbReference type="Gene3D" id="2.160.20.120">
    <property type="match status" value="2"/>
</dbReference>
<accession>A0ABQ6BPA0</accession>
<keyword evidence="4" id="KW-1185">Reference proteome</keyword>
<reference evidence="4" key="1">
    <citation type="journal article" date="2019" name="Int. J. Syst. Evol. Microbiol.">
        <title>The Global Catalogue of Microorganisms (GCM) 10K type strain sequencing project: providing services to taxonomists for standard genome sequencing and annotation.</title>
        <authorList>
            <consortium name="The Broad Institute Genomics Platform"/>
            <consortium name="The Broad Institute Genome Sequencing Center for Infectious Disease"/>
            <person name="Wu L."/>
            <person name="Ma J."/>
        </authorList>
    </citation>
    <scope>NUCLEOTIDE SEQUENCE [LARGE SCALE GENOMIC DNA]</scope>
    <source>
        <strain evidence="4">NBRC 110107</strain>
    </source>
</reference>
<gene>
    <name evidence="3" type="ORF">GCM10007859_23290</name>
</gene>
<dbReference type="RefSeq" id="WP_284223188.1">
    <property type="nucleotide sequence ID" value="NZ_BSOY01000061.1"/>
</dbReference>
<sequence>MKLVIASAIAIAAVAAPAFAKPGDGPEVEIRHAVARVAVIVEDRADVAVEVEQGSSGLPAVQVSRVGNEVRIDGGLRRRGFFNRGDGIRECRSGPDNAVRPGDGASVEVRDHGRINIPDAPLIVIRTPRNVDVSASGAVFGSVGRGAASVELGNAGCGYWNVANTEGPVSLSIAGSGDIRAGTSTSLDVSIAGSGSAAAGATRELDASIAGSGDVTVSRIDGPLDVSIAGSGDVMVRDGTSPNVDISILGSGDVEFGGVATDVDVSIAGGGDVTIARATGSVSRSIAGSGDVRIGS</sequence>
<evidence type="ECO:0000313" key="3">
    <source>
        <dbReference type="EMBL" id="GLS02306.1"/>
    </source>
</evidence>
<feature type="chain" id="PRO_5045395395" description="Putative auto-transporter adhesin head GIN domain-containing protein" evidence="1">
    <location>
        <begin position="21"/>
        <end position="296"/>
    </location>
</feature>
<keyword evidence="1" id="KW-0732">Signal</keyword>
<dbReference type="InterPro" id="IPR021255">
    <property type="entry name" value="DUF2807"/>
</dbReference>
<dbReference type="Proteomes" id="UP001156921">
    <property type="component" value="Unassembled WGS sequence"/>
</dbReference>
<evidence type="ECO:0000256" key="1">
    <source>
        <dbReference type="SAM" id="SignalP"/>
    </source>
</evidence>
<feature type="signal peptide" evidence="1">
    <location>
        <begin position="1"/>
        <end position="20"/>
    </location>
</feature>
<feature type="domain" description="Putative auto-transporter adhesin head GIN" evidence="2">
    <location>
        <begin position="128"/>
        <end position="218"/>
    </location>
</feature>
<organism evidence="3 4">
    <name type="scientific">Brevundimonas denitrificans</name>
    <dbReference type="NCBI Taxonomy" id="1443434"/>
    <lineage>
        <taxon>Bacteria</taxon>
        <taxon>Pseudomonadati</taxon>
        <taxon>Pseudomonadota</taxon>
        <taxon>Alphaproteobacteria</taxon>
        <taxon>Caulobacterales</taxon>
        <taxon>Caulobacteraceae</taxon>
        <taxon>Brevundimonas</taxon>
    </lineage>
</organism>
<name>A0ABQ6BPA0_9CAUL</name>